<dbReference type="InterPro" id="IPR029063">
    <property type="entry name" value="SAM-dependent_MTases_sf"/>
</dbReference>
<reference evidence="2 3" key="1">
    <citation type="submission" date="2019-02" db="EMBL/GenBank/DDBJ databases">
        <title>Draft Genome Sequence of Streptomyces sp. AM-2504, identified by 16S rRNA comparative analysis as a Streptomyces Kasugaensis strain.</title>
        <authorList>
            <person name="Napolioni V."/>
            <person name="Giuliodori A.M."/>
            <person name="Spurio R."/>
            <person name="Fabbretti A."/>
        </authorList>
    </citation>
    <scope>NUCLEOTIDE SEQUENCE [LARGE SCALE GENOMIC DNA]</scope>
    <source>
        <strain evidence="2 3">AM-2504</strain>
    </source>
</reference>
<organism evidence="2 3">
    <name type="scientific">Streptomyces kasugaensis</name>
    <dbReference type="NCBI Taxonomy" id="1946"/>
    <lineage>
        <taxon>Bacteria</taxon>
        <taxon>Bacillati</taxon>
        <taxon>Actinomycetota</taxon>
        <taxon>Actinomycetes</taxon>
        <taxon>Kitasatosporales</taxon>
        <taxon>Streptomycetaceae</taxon>
        <taxon>Streptomyces</taxon>
    </lineage>
</organism>
<dbReference type="GO" id="GO:0008757">
    <property type="term" value="F:S-adenosylmethionine-dependent methyltransferase activity"/>
    <property type="evidence" value="ECO:0007669"/>
    <property type="project" value="InterPro"/>
</dbReference>
<dbReference type="Gene3D" id="3.40.50.150">
    <property type="entry name" value="Vaccinia Virus protein VP39"/>
    <property type="match status" value="1"/>
</dbReference>
<evidence type="ECO:0000259" key="1">
    <source>
        <dbReference type="Pfam" id="PF08241"/>
    </source>
</evidence>
<protein>
    <submittedName>
        <fullName evidence="2">Class I SAM-dependent methyltransferase</fullName>
    </submittedName>
</protein>
<dbReference type="EMBL" id="SIXH01000068">
    <property type="protein sequence ID" value="TBO59739.1"/>
    <property type="molecule type" value="Genomic_DNA"/>
</dbReference>
<dbReference type="Pfam" id="PF08241">
    <property type="entry name" value="Methyltransf_11"/>
    <property type="match status" value="1"/>
</dbReference>
<evidence type="ECO:0000313" key="3">
    <source>
        <dbReference type="Proteomes" id="UP000292452"/>
    </source>
</evidence>
<keyword evidence="2" id="KW-0489">Methyltransferase</keyword>
<sequence>MRCRTHRGAAHGRAHRRFLSRLRHRAARRRMVLPHDHSPPSELPLAHVDIRQEIYNPQRTLSAADFRFPADGAAFDTAALVGLISHLRPAELENYLAESARVLRPGGQCFATAYLVDDTVAANIARGTTAFEFTHDHGDYYVHSEEEPTYAIVYRLEHILSVAERHGLRMRRDPRPGTWGVSTRRPASMDLLVLERT</sequence>
<keyword evidence="3" id="KW-1185">Reference proteome</keyword>
<keyword evidence="2" id="KW-0808">Transferase</keyword>
<feature type="domain" description="Methyltransferase type 11" evidence="1">
    <location>
        <begin position="63"/>
        <end position="110"/>
    </location>
</feature>
<dbReference type="AlphaFoldDB" id="A0A4Q9HYS1"/>
<dbReference type="GO" id="GO:0032259">
    <property type="term" value="P:methylation"/>
    <property type="evidence" value="ECO:0007669"/>
    <property type="project" value="UniProtKB-KW"/>
</dbReference>
<comment type="caution">
    <text evidence="2">The sequence shown here is derived from an EMBL/GenBank/DDBJ whole genome shotgun (WGS) entry which is preliminary data.</text>
</comment>
<name>A0A4Q9HYS1_STRKA</name>
<dbReference type="Proteomes" id="UP000292452">
    <property type="component" value="Unassembled WGS sequence"/>
</dbReference>
<evidence type="ECO:0000313" key="2">
    <source>
        <dbReference type="EMBL" id="TBO59739.1"/>
    </source>
</evidence>
<proteinExistence type="predicted"/>
<dbReference type="InterPro" id="IPR013216">
    <property type="entry name" value="Methyltransf_11"/>
</dbReference>
<dbReference type="SUPFAM" id="SSF53335">
    <property type="entry name" value="S-adenosyl-L-methionine-dependent methyltransferases"/>
    <property type="match status" value="1"/>
</dbReference>
<gene>
    <name evidence="2" type="ORF">EYS09_10505</name>
</gene>
<accession>A0A4Q9HYS1</accession>